<name>A0ABP6XX56_9PSEU</name>
<feature type="domain" description="Major facilitator superfamily (MFS) profile" evidence="8">
    <location>
        <begin position="7"/>
        <end position="446"/>
    </location>
</feature>
<evidence type="ECO:0000256" key="3">
    <source>
        <dbReference type="ARBA" id="ARBA00022475"/>
    </source>
</evidence>
<keyword evidence="4 7" id="KW-0812">Transmembrane</keyword>
<dbReference type="PRINTS" id="PR01036">
    <property type="entry name" value="TCRTETB"/>
</dbReference>
<evidence type="ECO:0000256" key="4">
    <source>
        <dbReference type="ARBA" id="ARBA00022692"/>
    </source>
</evidence>
<feature type="transmembrane region" description="Helical" evidence="7">
    <location>
        <begin position="259"/>
        <end position="281"/>
    </location>
</feature>
<dbReference type="PANTHER" id="PTHR42718:SF46">
    <property type="entry name" value="BLR6921 PROTEIN"/>
    <property type="match status" value="1"/>
</dbReference>
<feature type="transmembrane region" description="Helical" evidence="7">
    <location>
        <begin position="219"/>
        <end position="238"/>
    </location>
</feature>
<comment type="subcellular location">
    <subcellularLocation>
        <location evidence="1">Cell membrane</location>
        <topology evidence="1">Multi-pass membrane protein</topology>
    </subcellularLocation>
</comment>
<evidence type="ECO:0000256" key="2">
    <source>
        <dbReference type="ARBA" id="ARBA00022448"/>
    </source>
</evidence>
<feature type="transmembrane region" description="Helical" evidence="7">
    <location>
        <begin position="348"/>
        <end position="375"/>
    </location>
</feature>
<dbReference type="InterPro" id="IPR036259">
    <property type="entry name" value="MFS_trans_sf"/>
</dbReference>
<keyword evidence="10" id="KW-1185">Reference proteome</keyword>
<evidence type="ECO:0000256" key="6">
    <source>
        <dbReference type="ARBA" id="ARBA00023136"/>
    </source>
</evidence>
<feature type="transmembrane region" description="Helical" evidence="7">
    <location>
        <begin position="135"/>
        <end position="154"/>
    </location>
</feature>
<dbReference type="InterPro" id="IPR011701">
    <property type="entry name" value="MFS"/>
</dbReference>
<sequence length="455" mass="45898">MRAERLVVVLACVCVFAVILDATIVAVALPDIRGELGFGEAGIGWVVNAYTLVFAGFQLLGGRCADVYGLRRILYAGLALFGIGSVLAGLAPSPWLLLTARAVQGLGGALLVPTALTCITTVIPDGARRASALATWSMVGAVGAASGTVLGGVLTQAGGWRWVFLINVPIVLLAALLVRPALPARSDGARRRLDLPGALLVTAGLTSVVYAISGSGGALATWLPAVAGALLLAAFLGYEHRSREPMLPLRLFRVRTVSAANLTMFAIGLAFFATPILLSLYLQGVRGYSPLQAGLAFAPSSLLTLTGGRLAGRVTPSWGVRRTSIAGALIATAGFGLLAALTEAQASYLPGIGIPVAVIGFGIGLAFTPITVAATRGVEPGYAGIAAGLLNTTRQTSGAAGVAILTSISIAVGNHAAHGYAVAFAVTFGCAAAATALAVLLPGNRAAGSPAMAGR</sequence>
<keyword evidence="3" id="KW-1003">Cell membrane</keyword>
<feature type="transmembrane region" description="Helical" evidence="7">
    <location>
        <begin position="396"/>
        <end position="413"/>
    </location>
</feature>
<dbReference type="Gene3D" id="1.20.1720.10">
    <property type="entry name" value="Multidrug resistance protein D"/>
    <property type="match status" value="1"/>
</dbReference>
<dbReference type="EMBL" id="BAAAZN010000018">
    <property type="protein sequence ID" value="GAA3573220.1"/>
    <property type="molecule type" value="Genomic_DNA"/>
</dbReference>
<dbReference type="Proteomes" id="UP001500689">
    <property type="component" value="Unassembled WGS sequence"/>
</dbReference>
<comment type="caution">
    <text evidence="9">The sequence shown here is derived from an EMBL/GenBank/DDBJ whole genome shotgun (WGS) entry which is preliminary data.</text>
</comment>
<feature type="transmembrane region" description="Helical" evidence="7">
    <location>
        <begin position="42"/>
        <end position="61"/>
    </location>
</feature>
<evidence type="ECO:0000256" key="5">
    <source>
        <dbReference type="ARBA" id="ARBA00022989"/>
    </source>
</evidence>
<dbReference type="Gene3D" id="1.20.1250.20">
    <property type="entry name" value="MFS general substrate transporter like domains"/>
    <property type="match status" value="1"/>
</dbReference>
<feature type="transmembrane region" description="Helical" evidence="7">
    <location>
        <begin position="193"/>
        <end position="213"/>
    </location>
</feature>
<evidence type="ECO:0000256" key="7">
    <source>
        <dbReference type="SAM" id="Phobius"/>
    </source>
</evidence>
<protein>
    <submittedName>
        <fullName evidence="9">MFS transporter</fullName>
    </submittedName>
</protein>
<evidence type="ECO:0000256" key="1">
    <source>
        <dbReference type="ARBA" id="ARBA00004651"/>
    </source>
</evidence>
<dbReference type="PROSITE" id="PS50850">
    <property type="entry name" value="MFS"/>
    <property type="match status" value="1"/>
</dbReference>
<evidence type="ECO:0000259" key="8">
    <source>
        <dbReference type="PROSITE" id="PS50850"/>
    </source>
</evidence>
<organism evidence="9 10">
    <name type="scientific">Amycolatopsis ultiminotia</name>
    <dbReference type="NCBI Taxonomy" id="543629"/>
    <lineage>
        <taxon>Bacteria</taxon>
        <taxon>Bacillati</taxon>
        <taxon>Actinomycetota</taxon>
        <taxon>Actinomycetes</taxon>
        <taxon>Pseudonocardiales</taxon>
        <taxon>Pseudonocardiaceae</taxon>
        <taxon>Amycolatopsis</taxon>
    </lineage>
</organism>
<keyword evidence="6 7" id="KW-0472">Membrane</keyword>
<feature type="transmembrane region" description="Helical" evidence="7">
    <location>
        <begin position="160"/>
        <end position="181"/>
    </location>
</feature>
<keyword evidence="5 7" id="KW-1133">Transmembrane helix</keyword>
<accession>A0ABP6XX56</accession>
<proteinExistence type="predicted"/>
<keyword evidence="2" id="KW-0813">Transport</keyword>
<dbReference type="Pfam" id="PF07690">
    <property type="entry name" value="MFS_1"/>
    <property type="match status" value="1"/>
</dbReference>
<evidence type="ECO:0000313" key="10">
    <source>
        <dbReference type="Proteomes" id="UP001500689"/>
    </source>
</evidence>
<dbReference type="SUPFAM" id="SSF103473">
    <property type="entry name" value="MFS general substrate transporter"/>
    <property type="match status" value="1"/>
</dbReference>
<feature type="transmembrane region" description="Helical" evidence="7">
    <location>
        <begin position="419"/>
        <end position="441"/>
    </location>
</feature>
<dbReference type="PANTHER" id="PTHR42718">
    <property type="entry name" value="MAJOR FACILITATOR SUPERFAMILY MULTIDRUG TRANSPORTER MFSC"/>
    <property type="match status" value="1"/>
</dbReference>
<evidence type="ECO:0000313" key="9">
    <source>
        <dbReference type="EMBL" id="GAA3573220.1"/>
    </source>
</evidence>
<gene>
    <name evidence="9" type="ORF">GCM10022222_66890</name>
</gene>
<feature type="transmembrane region" description="Helical" evidence="7">
    <location>
        <begin position="293"/>
        <end position="312"/>
    </location>
</feature>
<dbReference type="InterPro" id="IPR020846">
    <property type="entry name" value="MFS_dom"/>
</dbReference>
<feature type="transmembrane region" description="Helical" evidence="7">
    <location>
        <begin position="103"/>
        <end position="123"/>
    </location>
</feature>
<reference evidence="10" key="1">
    <citation type="journal article" date="2019" name="Int. J. Syst. Evol. Microbiol.">
        <title>The Global Catalogue of Microorganisms (GCM) 10K type strain sequencing project: providing services to taxonomists for standard genome sequencing and annotation.</title>
        <authorList>
            <consortium name="The Broad Institute Genomics Platform"/>
            <consortium name="The Broad Institute Genome Sequencing Center for Infectious Disease"/>
            <person name="Wu L."/>
            <person name="Ma J."/>
        </authorList>
    </citation>
    <scope>NUCLEOTIDE SEQUENCE [LARGE SCALE GENOMIC DNA]</scope>
    <source>
        <strain evidence="10">JCM 16898</strain>
    </source>
</reference>
<dbReference type="RefSeq" id="WP_344867095.1">
    <property type="nucleotide sequence ID" value="NZ_BAAAZN010000018.1"/>
</dbReference>
<feature type="transmembrane region" description="Helical" evidence="7">
    <location>
        <begin position="73"/>
        <end position="91"/>
    </location>
</feature>
<feature type="transmembrane region" description="Helical" evidence="7">
    <location>
        <begin position="324"/>
        <end position="342"/>
    </location>
</feature>